<dbReference type="PANTHER" id="PTHR30269">
    <property type="entry name" value="TRANSMEMBRANE PROTEIN YFCA"/>
    <property type="match status" value="1"/>
</dbReference>
<dbReference type="PANTHER" id="PTHR30269:SF0">
    <property type="entry name" value="MEMBRANE TRANSPORTER PROTEIN YFCA-RELATED"/>
    <property type="match status" value="1"/>
</dbReference>
<evidence type="ECO:0000256" key="3">
    <source>
        <dbReference type="ARBA" id="ARBA00022448"/>
    </source>
</evidence>
<feature type="transmembrane region" description="Helical" evidence="8">
    <location>
        <begin position="228"/>
        <end position="246"/>
    </location>
</feature>
<feature type="transmembrane region" description="Helical" evidence="8">
    <location>
        <begin position="155"/>
        <end position="176"/>
    </location>
</feature>
<dbReference type="EMBL" id="FMUR01000009">
    <property type="protein sequence ID" value="SCY19026.1"/>
    <property type="molecule type" value="Genomic_DNA"/>
</dbReference>
<proteinExistence type="inferred from homology"/>
<evidence type="ECO:0000256" key="1">
    <source>
        <dbReference type="ARBA" id="ARBA00004651"/>
    </source>
</evidence>
<comment type="subcellular location">
    <subcellularLocation>
        <location evidence="1 8">Cell membrane</location>
        <topology evidence="1 8">Multi-pass membrane protein</topology>
    </subcellularLocation>
</comment>
<accession>A0A1G5DWA9</accession>
<reference evidence="10" key="1">
    <citation type="submission" date="2016-10" db="EMBL/GenBank/DDBJ databases">
        <authorList>
            <person name="Varghese N."/>
            <person name="Submissions S."/>
        </authorList>
    </citation>
    <scope>NUCLEOTIDE SEQUENCE [LARGE SCALE GENOMIC DNA]</scope>
    <source>
        <strain evidence="10">XBD2006</strain>
    </source>
</reference>
<evidence type="ECO:0000256" key="7">
    <source>
        <dbReference type="ARBA" id="ARBA00023136"/>
    </source>
</evidence>
<organism evidence="9 10">
    <name type="scientific">Butyrivibrio hungatei</name>
    <dbReference type="NCBI Taxonomy" id="185008"/>
    <lineage>
        <taxon>Bacteria</taxon>
        <taxon>Bacillati</taxon>
        <taxon>Bacillota</taxon>
        <taxon>Clostridia</taxon>
        <taxon>Lachnospirales</taxon>
        <taxon>Lachnospiraceae</taxon>
        <taxon>Butyrivibrio</taxon>
    </lineage>
</organism>
<evidence type="ECO:0000313" key="9">
    <source>
        <dbReference type="EMBL" id="SCY19026.1"/>
    </source>
</evidence>
<evidence type="ECO:0000313" key="10">
    <source>
        <dbReference type="Proteomes" id="UP000183047"/>
    </source>
</evidence>
<dbReference type="AlphaFoldDB" id="A0A1G5DWA9"/>
<dbReference type="Pfam" id="PF01925">
    <property type="entry name" value="TauE"/>
    <property type="match status" value="1"/>
</dbReference>
<keyword evidence="6 8" id="KW-1133">Transmembrane helix</keyword>
<name>A0A1G5DWA9_9FIRM</name>
<dbReference type="OrthoDB" id="554695at2"/>
<dbReference type="GO" id="GO:0005886">
    <property type="term" value="C:plasma membrane"/>
    <property type="evidence" value="ECO:0007669"/>
    <property type="project" value="UniProtKB-SubCell"/>
</dbReference>
<evidence type="ECO:0000256" key="8">
    <source>
        <dbReference type="RuleBase" id="RU363041"/>
    </source>
</evidence>
<evidence type="ECO:0000256" key="5">
    <source>
        <dbReference type="ARBA" id="ARBA00022692"/>
    </source>
</evidence>
<gene>
    <name evidence="9" type="ORF">SAMN02910451_01692</name>
</gene>
<dbReference type="InterPro" id="IPR052017">
    <property type="entry name" value="TSUP"/>
</dbReference>
<feature type="transmembrane region" description="Helical" evidence="8">
    <location>
        <begin position="98"/>
        <end position="115"/>
    </location>
</feature>
<feature type="transmembrane region" description="Helical" evidence="8">
    <location>
        <begin position="68"/>
        <end position="86"/>
    </location>
</feature>
<protein>
    <recommendedName>
        <fullName evidence="8">Probable membrane transporter protein</fullName>
    </recommendedName>
</protein>
<comment type="similarity">
    <text evidence="2 8">Belongs to the 4-toluene sulfonate uptake permease (TSUP) (TC 2.A.102) family.</text>
</comment>
<dbReference type="InterPro" id="IPR002781">
    <property type="entry name" value="TM_pro_TauE-like"/>
</dbReference>
<feature type="transmembrane region" description="Helical" evidence="8">
    <location>
        <begin position="131"/>
        <end position="149"/>
    </location>
</feature>
<keyword evidence="7 8" id="KW-0472">Membrane</keyword>
<keyword evidence="3" id="KW-0813">Transport</keyword>
<sequence>MLTKYLIICPLIFIAGFIDAVAGGGGLVSLPAYMITGIPVHNCIATNKMSSFMGTSVTTAKYARRGFIPWKIGIVCVPCALAGSALGVKASLLVPDNILKTILMIIIPLTGIYVITRKGNLETNTVRSDKAALFISAFVAFFIGAYDGFYGPGTGVFLILLLTCFAGMKLTTANGLTKVINLSTNIAALVVFLINGQVLLPLGAVAGLFNIAGNYIGATCFEKNSSRIVKPVMIAVLSIFFIKLMFEMCIG</sequence>
<keyword evidence="10" id="KW-1185">Reference proteome</keyword>
<evidence type="ECO:0000256" key="4">
    <source>
        <dbReference type="ARBA" id="ARBA00022475"/>
    </source>
</evidence>
<feature type="transmembrane region" description="Helical" evidence="8">
    <location>
        <begin position="188"/>
        <end position="216"/>
    </location>
</feature>
<evidence type="ECO:0000256" key="2">
    <source>
        <dbReference type="ARBA" id="ARBA00009142"/>
    </source>
</evidence>
<evidence type="ECO:0000256" key="6">
    <source>
        <dbReference type="ARBA" id="ARBA00022989"/>
    </source>
</evidence>
<keyword evidence="4 8" id="KW-1003">Cell membrane</keyword>
<feature type="transmembrane region" description="Helical" evidence="8">
    <location>
        <begin position="30"/>
        <end position="47"/>
    </location>
</feature>
<dbReference type="Proteomes" id="UP000183047">
    <property type="component" value="Unassembled WGS sequence"/>
</dbReference>
<keyword evidence="5 8" id="KW-0812">Transmembrane</keyword>